<evidence type="ECO:0000256" key="9">
    <source>
        <dbReference type="ARBA" id="ARBA00023012"/>
    </source>
</evidence>
<dbReference type="GO" id="GO:0000155">
    <property type="term" value="F:phosphorelay sensor kinase activity"/>
    <property type="evidence" value="ECO:0007669"/>
    <property type="project" value="InterPro"/>
</dbReference>
<comment type="catalytic activity">
    <reaction evidence="1">
        <text>ATP + protein L-histidine = ADP + protein N-phospho-L-histidine.</text>
        <dbReference type="EC" id="2.7.13.3"/>
    </reaction>
</comment>
<accession>A0AA43BAG3</accession>
<evidence type="ECO:0000256" key="1">
    <source>
        <dbReference type="ARBA" id="ARBA00000085"/>
    </source>
</evidence>
<dbReference type="EC" id="2.7.13.3" evidence="3"/>
<feature type="transmembrane region" description="Helical" evidence="11">
    <location>
        <begin position="144"/>
        <end position="162"/>
    </location>
</feature>
<sequence>MAALLATVTALTLQYVRTISVLDTEARHMVGAEITSLVDRYGAGGLPELLRFVGARARSDEVRDYVYIVGNDRFEVIAGDLSHWPQDMRRFGWSRGTIPLKNSQGTVMRDIEAQVVPLGPDCRLLVGHLAAGRARLRSRFIETLIWSIGLTALIGLGLGWWISRRALRFVERASDTGERFLAGRLDERLPTTGRGDEYDRLAEMVNACFSEVERMVVSLRAATDGLAHDLKTPITRIKARIELAILRGTSADPVLFMETVHDLDALLKLINDLLGLARTEAISADAFRRVDLASVVLEAVTLYEPVAESEGRRLIARGGPAIVEGVRPLLMHAIVNLIDNAVKYSGGGTTIEVATETRDGVVILSVADDGPGIAAADHDRALSRLSRLDESRTTPGSGLGLSIVSAVARAHGGTLTLADNRPGLKVVIALPAYPSGNPRRDRPSTSSAA</sequence>
<dbReference type="InterPro" id="IPR050428">
    <property type="entry name" value="TCS_sensor_his_kinase"/>
</dbReference>
<dbReference type="EMBL" id="JAOCKX010000057">
    <property type="protein sequence ID" value="MDH2134431.1"/>
    <property type="molecule type" value="Genomic_DNA"/>
</dbReference>
<dbReference type="PANTHER" id="PTHR45436">
    <property type="entry name" value="SENSOR HISTIDINE KINASE YKOH"/>
    <property type="match status" value="1"/>
</dbReference>
<evidence type="ECO:0000313" key="15">
    <source>
        <dbReference type="Proteomes" id="UP001162318"/>
    </source>
</evidence>
<dbReference type="Pfam" id="PF00512">
    <property type="entry name" value="HisKA"/>
    <property type="match status" value="1"/>
</dbReference>
<evidence type="ECO:0000256" key="7">
    <source>
        <dbReference type="ARBA" id="ARBA00022777"/>
    </source>
</evidence>
<keyword evidence="6 11" id="KW-0812">Transmembrane</keyword>
<keyword evidence="4" id="KW-0597">Phosphoprotein</keyword>
<keyword evidence="8 11" id="KW-1133">Transmembrane helix</keyword>
<evidence type="ECO:0000256" key="4">
    <source>
        <dbReference type="ARBA" id="ARBA00022553"/>
    </source>
</evidence>
<dbReference type="PRINTS" id="PR00344">
    <property type="entry name" value="BCTRLSENSOR"/>
</dbReference>
<dbReference type="RefSeq" id="WP_279776328.1">
    <property type="nucleotide sequence ID" value="NZ_JAOCKX010000057.1"/>
</dbReference>
<protein>
    <recommendedName>
        <fullName evidence="3">histidine kinase</fullName>
        <ecNumber evidence="3">2.7.13.3</ecNumber>
    </recommendedName>
</protein>
<dbReference type="CDD" id="cd00075">
    <property type="entry name" value="HATPase"/>
    <property type="match status" value="1"/>
</dbReference>
<keyword evidence="5" id="KW-0808">Transferase</keyword>
<evidence type="ECO:0000259" key="13">
    <source>
        <dbReference type="PROSITE" id="PS50885"/>
    </source>
</evidence>
<comment type="caution">
    <text evidence="14">The sequence shown here is derived from an EMBL/GenBank/DDBJ whole genome shotgun (WGS) entry which is preliminary data.</text>
</comment>
<evidence type="ECO:0000256" key="2">
    <source>
        <dbReference type="ARBA" id="ARBA00004370"/>
    </source>
</evidence>
<dbReference type="InterPro" id="IPR003661">
    <property type="entry name" value="HisK_dim/P_dom"/>
</dbReference>
<dbReference type="Proteomes" id="UP001162318">
    <property type="component" value="Unassembled WGS sequence"/>
</dbReference>
<dbReference type="SMART" id="SM00387">
    <property type="entry name" value="HATPase_c"/>
    <property type="match status" value="1"/>
</dbReference>
<dbReference type="PANTHER" id="PTHR45436:SF8">
    <property type="entry name" value="HISTIDINE KINASE"/>
    <property type="match status" value="1"/>
</dbReference>
<evidence type="ECO:0000256" key="3">
    <source>
        <dbReference type="ARBA" id="ARBA00012438"/>
    </source>
</evidence>
<dbReference type="SUPFAM" id="SSF47384">
    <property type="entry name" value="Homodimeric domain of signal transducing histidine kinase"/>
    <property type="match status" value="1"/>
</dbReference>
<dbReference type="PROSITE" id="PS50109">
    <property type="entry name" value="HIS_KIN"/>
    <property type="match status" value="1"/>
</dbReference>
<proteinExistence type="predicted"/>
<dbReference type="AlphaFoldDB" id="A0AA43BAG3"/>
<comment type="subcellular location">
    <subcellularLocation>
        <location evidence="2">Membrane</location>
    </subcellularLocation>
</comment>
<evidence type="ECO:0000256" key="8">
    <source>
        <dbReference type="ARBA" id="ARBA00022989"/>
    </source>
</evidence>
<dbReference type="PROSITE" id="PS50885">
    <property type="entry name" value="HAMP"/>
    <property type="match status" value="1"/>
</dbReference>
<dbReference type="Gene3D" id="3.30.565.10">
    <property type="entry name" value="Histidine kinase-like ATPase, C-terminal domain"/>
    <property type="match status" value="1"/>
</dbReference>
<gene>
    <name evidence="14" type="ORF">N5J77_25175</name>
</gene>
<dbReference type="Pfam" id="PF02518">
    <property type="entry name" value="HATPase_c"/>
    <property type="match status" value="1"/>
</dbReference>
<reference evidence="14" key="1">
    <citation type="submission" date="2022-09" db="EMBL/GenBank/DDBJ databases">
        <title>Intensive care unit water sources are persistently colonized with multi-drug resistant bacteria and are the site of extensive horizontal gene transfer of antibiotic resistance genes.</title>
        <authorList>
            <person name="Diorio-Toth L."/>
        </authorList>
    </citation>
    <scope>NUCLEOTIDE SEQUENCE</scope>
    <source>
        <strain evidence="14">GD03659</strain>
    </source>
</reference>
<dbReference type="Gene3D" id="6.10.340.10">
    <property type="match status" value="1"/>
</dbReference>
<dbReference type="InterPro" id="IPR004358">
    <property type="entry name" value="Sig_transdc_His_kin-like_C"/>
</dbReference>
<dbReference type="InterPro" id="IPR003660">
    <property type="entry name" value="HAMP_dom"/>
</dbReference>
<evidence type="ECO:0000259" key="12">
    <source>
        <dbReference type="PROSITE" id="PS50109"/>
    </source>
</evidence>
<name>A0AA43BAG3_SPHYA</name>
<dbReference type="SMART" id="SM00388">
    <property type="entry name" value="HisKA"/>
    <property type="match status" value="1"/>
</dbReference>
<dbReference type="InterPro" id="IPR036890">
    <property type="entry name" value="HATPase_C_sf"/>
</dbReference>
<dbReference type="InterPro" id="IPR003594">
    <property type="entry name" value="HATPase_dom"/>
</dbReference>
<feature type="domain" description="Histidine kinase" evidence="12">
    <location>
        <begin position="225"/>
        <end position="434"/>
    </location>
</feature>
<keyword evidence="7 14" id="KW-0418">Kinase</keyword>
<evidence type="ECO:0000256" key="5">
    <source>
        <dbReference type="ARBA" id="ARBA00022679"/>
    </source>
</evidence>
<evidence type="ECO:0000256" key="6">
    <source>
        <dbReference type="ARBA" id="ARBA00022692"/>
    </source>
</evidence>
<evidence type="ECO:0000256" key="10">
    <source>
        <dbReference type="ARBA" id="ARBA00023136"/>
    </source>
</evidence>
<dbReference type="GO" id="GO:0005886">
    <property type="term" value="C:plasma membrane"/>
    <property type="evidence" value="ECO:0007669"/>
    <property type="project" value="TreeGrafter"/>
</dbReference>
<feature type="domain" description="HAMP" evidence="13">
    <location>
        <begin position="160"/>
        <end position="217"/>
    </location>
</feature>
<evidence type="ECO:0000313" key="14">
    <source>
        <dbReference type="EMBL" id="MDH2134431.1"/>
    </source>
</evidence>
<keyword evidence="10 11" id="KW-0472">Membrane</keyword>
<organism evidence="14 15">
    <name type="scientific">Sphingobium yanoikuyae</name>
    <name type="common">Sphingomonas yanoikuyae</name>
    <dbReference type="NCBI Taxonomy" id="13690"/>
    <lineage>
        <taxon>Bacteria</taxon>
        <taxon>Pseudomonadati</taxon>
        <taxon>Pseudomonadota</taxon>
        <taxon>Alphaproteobacteria</taxon>
        <taxon>Sphingomonadales</taxon>
        <taxon>Sphingomonadaceae</taxon>
        <taxon>Sphingobium</taxon>
    </lineage>
</organism>
<dbReference type="CDD" id="cd00082">
    <property type="entry name" value="HisKA"/>
    <property type="match status" value="1"/>
</dbReference>
<evidence type="ECO:0000256" key="11">
    <source>
        <dbReference type="SAM" id="Phobius"/>
    </source>
</evidence>
<dbReference type="SUPFAM" id="SSF55874">
    <property type="entry name" value="ATPase domain of HSP90 chaperone/DNA topoisomerase II/histidine kinase"/>
    <property type="match status" value="1"/>
</dbReference>
<keyword evidence="9" id="KW-0902">Two-component regulatory system</keyword>
<dbReference type="InterPro" id="IPR036097">
    <property type="entry name" value="HisK_dim/P_sf"/>
</dbReference>
<dbReference type="InterPro" id="IPR005467">
    <property type="entry name" value="His_kinase_dom"/>
</dbReference>